<proteinExistence type="predicted"/>
<evidence type="ECO:0000256" key="7">
    <source>
        <dbReference type="ARBA" id="ARBA00023004"/>
    </source>
</evidence>
<dbReference type="PANTHER" id="PTHR42771:SF3">
    <property type="entry name" value="PETROBACTIN IMPORT ATP-BINDING PROTEIN YCLP"/>
    <property type="match status" value="1"/>
</dbReference>
<dbReference type="CDD" id="cd03214">
    <property type="entry name" value="ABC_Iron-Siderophores_B12_Hemin"/>
    <property type="match status" value="1"/>
</dbReference>
<evidence type="ECO:0000256" key="9">
    <source>
        <dbReference type="ARBA" id="ARBA00023136"/>
    </source>
</evidence>
<keyword evidence="9" id="KW-0472">Membrane</keyword>
<keyword evidence="7" id="KW-0408">Iron</keyword>
<organism evidence="11 12">
    <name type="scientific">Gleimia europaea ACS-120-V-Col10b</name>
    <dbReference type="NCBI Taxonomy" id="883069"/>
    <lineage>
        <taxon>Bacteria</taxon>
        <taxon>Bacillati</taxon>
        <taxon>Actinomycetota</taxon>
        <taxon>Actinomycetes</taxon>
        <taxon>Actinomycetales</taxon>
        <taxon>Actinomycetaceae</taxon>
        <taxon>Gleimia</taxon>
    </lineage>
</organism>
<keyword evidence="2" id="KW-0813">Transport</keyword>
<protein>
    <recommendedName>
        <fullName evidence="10">ABC transporter domain-containing protein</fullName>
    </recommendedName>
</protein>
<reference evidence="11 12" key="1">
    <citation type="submission" date="2013-05" db="EMBL/GenBank/DDBJ databases">
        <title>The Genome Sequence of Actinomyces europaeus ACS-120-V-COL10B.</title>
        <authorList>
            <consortium name="The Broad Institute Genomics Platform"/>
            <person name="Earl A."/>
            <person name="Ward D."/>
            <person name="Feldgarden M."/>
            <person name="Gevers D."/>
            <person name="Saerens B."/>
            <person name="Vaneechoutte M."/>
            <person name="Walker B."/>
            <person name="Young S."/>
            <person name="Zeng Q."/>
            <person name="Gargeya S."/>
            <person name="Fitzgerald M."/>
            <person name="Haas B."/>
            <person name="Abouelleil A."/>
            <person name="Allen A.W."/>
            <person name="Alvarado L."/>
            <person name="Arachchi H.M."/>
            <person name="Berlin A.M."/>
            <person name="Chapman S.B."/>
            <person name="Gainer-Dewar J."/>
            <person name="Goldberg J."/>
            <person name="Griggs A."/>
            <person name="Gujja S."/>
            <person name="Hansen M."/>
            <person name="Howarth C."/>
            <person name="Imamovic A."/>
            <person name="Ireland A."/>
            <person name="Larimer J."/>
            <person name="McCowan C."/>
            <person name="Murphy C."/>
            <person name="Pearson M."/>
            <person name="Poon T.W."/>
            <person name="Priest M."/>
            <person name="Roberts A."/>
            <person name="Saif S."/>
            <person name="Shea T."/>
            <person name="Sisk P."/>
            <person name="Sykes S."/>
            <person name="Wortman J."/>
            <person name="Nusbaum C."/>
            <person name="Birren B."/>
        </authorList>
    </citation>
    <scope>NUCLEOTIDE SEQUENCE [LARGE SCALE GENOMIC DNA]</scope>
    <source>
        <strain evidence="11 12">ACS-120-V-Col10b</strain>
    </source>
</reference>
<dbReference type="FunFam" id="3.40.50.300:FF:000134">
    <property type="entry name" value="Iron-enterobactin ABC transporter ATP-binding protein"/>
    <property type="match status" value="1"/>
</dbReference>
<evidence type="ECO:0000256" key="8">
    <source>
        <dbReference type="ARBA" id="ARBA00023065"/>
    </source>
</evidence>
<keyword evidence="6" id="KW-0067">ATP-binding</keyword>
<dbReference type="InterPro" id="IPR003593">
    <property type="entry name" value="AAA+_ATPase"/>
</dbReference>
<dbReference type="Proteomes" id="UP000014387">
    <property type="component" value="Unassembled WGS sequence"/>
</dbReference>
<keyword evidence="8" id="KW-0406">Ion transport</keyword>
<dbReference type="EMBL" id="AGWN01000001">
    <property type="protein sequence ID" value="EPD31090.1"/>
    <property type="molecule type" value="Genomic_DNA"/>
</dbReference>
<dbReference type="GO" id="GO:0005886">
    <property type="term" value="C:plasma membrane"/>
    <property type="evidence" value="ECO:0007669"/>
    <property type="project" value="UniProtKB-SubCell"/>
</dbReference>
<dbReference type="PROSITE" id="PS50893">
    <property type="entry name" value="ABC_TRANSPORTER_2"/>
    <property type="match status" value="1"/>
</dbReference>
<dbReference type="PROSITE" id="PS00211">
    <property type="entry name" value="ABC_TRANSPORTER_1"/>
    <property type="match status" value="1"/>
</dbReference>
<keyword evidence="3" id="KW-1003">Cell membrane</keyword>
<keyword evidence="4" id="KW-0410">Iron transport</keyword>
<gene>
    <name evidence="11" type="ORF">HMPREF9238_00850</name>
</gene>
<dbReference type="Gene3D" id="3.40.50.300">
    <property type="entry name" value="P-loop containing nucleotide triphosphate hydrolases"/>
    <property type="match status" value="1"/>
</dbReference>
<dbReference type="InterPro" id="IPR017871">
    <property type="entry name" value="ABC_transporter-like_CS"/>
</dbReference>
<dbReference type="SMART" id="SM00382">
    <property type="entry name" value="AAA"/>
    <property type="match status" value="1"/>
</dbReference>
<evidence type="ECO:0000256" key="5">
    <source>
        <dbReference type="ARBA" id="ARBA00022741"/>
    </source>
</evidence>
<keyword evidence="5" id="KW-0547">Nucleotide-binding</keyword>
<dbReference type="GO" id="GO:0016887">
    <property type="term" value="F:ATP hydrolysis activity"/>
    <property type="evidence" value="ECO:0007669"/>
    <property type="project" value="InterPro"/>
</dbReference>
<dbReference type="SUPFAM" id="SSF52540">
    <property type="entry name" value="P-loop containing nucleoside triphosphate hydrolases"/>
    <property type="match status" value="1"/>
</dbReference>
<comment type="subcellular location">
    <subcellularLocation>
        <location evidence="1">Cell membrane</location>
        <topology evidence="1">Peripheral membrane protein</topology>
    </subcellularLocation>
</comment>
<dbReference type="Pfam" id="PF00005">
    <property type="entry name" value="ABC_tran"/>
    <property type="match status" value="1"/>
</dbReference>
<evidence type="ECO:0000256" key="3">
    <source>
        <dbReference type="ARBA" id="ARBA00022475"/>
    </source>
</evidence>
<comment type="caution">
    <text evidence="11">The sequence shown here is derived from an EMBL/GenBank/DDBJ whole genome shotgun (WGS) entry which is preliminary data.</text>
</comment>
<dbReference type="AlphaFoldDB" id="A0A9W5REU4"/>
<evidence type="ECO:0000256" key="1">
    <source>
        <dbReference type="ARBA" id="ARBA00004202"/>
    </source>
</evidence>
<dbReference type="GO" id="GO:0005524">
    <property type="term" value="F:ATP binding"/>
    <property type="evidence" value="ECO:0007669"/>
    <property type="project" value="UniProtKB-KW"/>
</dbReference>
<feature type="domain" description="ABC transporter" evidence="10">
    <location>
        <begin position="2"/>
        <end position="236"/>
    </location>
</feature>
<evidence type="ECO:0000259" key="10">
    <source>
        <dbReference type="PROSITE" id="PS50893"/>
    </source>
</evidence>
<dbReference type="InterPro" id="IPR051535">
    <property type="entry name" value="Siderophore_ABC-ATPase"/>
</dbReference>
<dbReference type="InterPro" id="IPR027417">
    <property type="entry name" value="P-loop_NTPase"/>
</dbReference>
<dbReference type="RefSeq" id="WP_016444202.1">
    <property type="nucleotide sequence ID" value="NZ_KE150266.1"/>
</dbReference>
<dbReference type="PANTHER" id="PTHR42771">
    <property type="entry name" value="IRON(3+)-HYDROXAMATE IMPORT ATP-BINDING PROTEIN FHUC"/>
    <property type="match status" value="1"/>
</dbReference>
<evidence type="ECO:0000256" key="6">
    <source>
        <dbReference type="ARBA" id="ARBA00022840"/>
    </source>
</evidence>
<name>A0A9W5REU4_9ACTO</name>
<sequence length="252" mass="27346">MIELRNVTMSYGADPVVKNVSFNLADSGLTALIGPNGAGKSTLLSGIGRLTPLAGGHVLVDGTDVKKWKSEELAKKIAILRQENHLSVRLTVAELAMLGRHPHGRGRIGPQDQEKVAEALKSVDMLCLADRFLDELSGGQRQRAFIAMTLAQDAKYLLLDEPLSALDMHHSREMMRHLVRATNNQNMSTVVVIHDINTASAYADRLIALKDGELVADGTPDEVVRPGVLEDIFEVEVKVVHVNGRPVAVPLA</sequence>
<evidence type="ECO:0000313" key="11">
    <source>
        <dbReference type="EMBL" id="EPD31090.1"/>
    </source>
</evidence>
<evidence type="ECO:0000256" key="2">
    <source>
        <dbReference type="ARBA" id="ARBA00022448"/>
    </source>
</evidence>
<dbReference type="GO" id="GO:0006826">
    <property type="term" value="P:iron ion transport"/>
    <property type="evidence" value="ECO:0007669"/>
    <property type="project" value="UniProtKB-KW"/>
</dbReference>
<keyword evidence="12" id="KW-1185">Reference proteome</keyword>
<accession>A0A9W5REU4</accession>
<dbReference type="InterPro" id="IPR003439">
    <property type="entry name" value="ABC_transporter-like_ATP-bd"/>
</dbReference>
<evidence type="ECO:0000256" key="4">
    <source>
        <dbReference type="ARBA" id="ARBA00022496"/>
    </source>
</evidence>
<evidence type="ECO:0000313" key="12">
    <source>
        <dbReference type="Proteomes" id="UP000014387"/>
    </source>
</evidence>
<dbReference type="OrthoDB" id="3291337at2"/>